<dbReference type="GO" id="GO:0016020">
    <property type="term" value="C:membrane"/>
    <property type="evidence" value="ECO:0007669"/>
    <property type="project" value="UniProtKB-SubCell"/>
</dbReference>
<feature type="transmembrane region" description="Helical" evidence="6">
    <location>
        <begin position="151"/>
        <end position="184"/>
    </location>
</feature>
<feature type="signal peptide" evidence="7">
    <location>
        <begin position="1"/>
        <end position="17"/>
    </location>
</feature>
<comment type="similarity">
    <text evidence="2">Belongs to the L6 tetraspanin family.</text>
</comment>
<keyword evidence="3 6" id="KW-0812">Transmembrane</keyword>
<comment type="subcellular location">
    <subcellularLocation>
        <location evidence="1">Membrane</location>
        <topology evidence="1">Multi-pass membrane protein</topology>
    </subcellularLocation>
</comment>
<evidence type="ECO:0000256" key="6">
    <source>
        <dbReference type="SAM" id="Phobius"/>
    </source>
</evidence>
<keyword evidence="9" id="KW-1185">Reference proteome</keyword>
<evidence type="ECO:0000313" key="9">
    <source>
        <dbReference type="Proteomes" id="UP000694406"/>
    </source>
</evidence>
<keyword evidence="4 6" id="KW-1133">Transmembrane helix</keyword>
<keyword evidence="5 6" id="KW-0472">Membrane</keyword>
<feature type="transmembrane region" description="Helical" evidence="6">
    <location>
        <begin position="69"/>
        <end position="98"/>
    </location>
</feature>
<dbReference type="Ensembl" id="ENSLLTT00000015750.1">
    <property type="protein sequence ID" value="ENSLLTP00000015155.1"/>
    <property type="gene ID" value="ENSLLTG00000011618.1"/>
</dbReference>
<dbReference type="GeneTree" id="ENSGT01030000234590"/>
<accession>A0A8C5SB64</accession>
<sequence length="188" mass="20456">MLFFSLCSIFSPGLSSAMCVGTCTRILGPCLLILGFLSITANILLLFPNWEWCYLSLGQISKRAMLMPGVWGGGLLMFLSILLSGLALLGSAACFILSGSGLTEGPLCLYNSTLNHNKVQQWGYPAQNYLYDPSLWNSVCIKPQNIVGWNVYFFSSLLVISTVEMILAALQIINGCFGCVCGLCEQKK</sequence>
<reference evidence="8" key="2">
    <citation type="submission" date="2025-09" db="UniProtKB">
        <authorList>
            <consortium name="Ensembl"/>
        </authorList>
    </citation>
    <scope>IDENTIFICATION</scope>
</reference>
<dbReference type="PANTHER" id="PTHR14198">
    <property type="entry name" value="TRANSMEMBRANE 4 L6 FAMILY MEMBER 1-RELATED"/>
    <property type="match status" value="1"/>
</dbReference>
<protein>
    <submittedName>
        <fullName evidence="8">Transmembrane 4 L six family member 19</fullName>
    </submittedName>
</protein>
<evidence type="ECO:0000256" key="3">
    <source>
        <dbReference type="ARBA" id="ARBA00022692"/>
    </source>
</evidence>
<evidence type="ECO:0000256" key="4">
    <source>
        <dbReference type="ARBA" id="ARBA00022989"/>
    </source>
</evidence>
<proteinExistence type="inferred from homology"/>
<dbReference type="Pfam" id="PF05805">
    <property type="entry name" value="L6_membrane"/>
    <property type="match status" value="1"/>
</dbReference>
<evidence type="ECO:0000256" key="1">
    <source>
        <dbReference type="ARBA" id="ARBA00004141"/>
    </source>
</evidence>
<evidence type="ECO:0000256" key="5">
    <source>
        <dbReference type="ARBA" id="ARBA00023136"/>
    </source>
</evidence>
<name>A0A8C5SB64_LATLA</name>
<evidence type="ECO:0000256" key="7">
    <source>
        <dbReference type="SAM" id="SignalP"/>
    </source>
</evidence>
<dbReference type="AlphaFoldDB" id="A0A8C5SB64"/>
<evidence type="ECO:0000256" key="2">
    <source>
        <dbReference type="ARBA" id="ARBA00006193"/>
    </source>
</evidence>
<feature type="transmembrane region" description="Helical" evidence="6">
    <location>
        <begin position="26"/>
        <end position="48"/>
    </location>
</feature>
<keyword evidence="7" id="KW-0732">Signal</keyword>
<reference evidence="8" key="1">
    <citation type="submission" date="2025-08" db="UniProtKB">
        <authorList>
            <consortium name="Ensembl"/>
        </authorList>
    </citation>
    <scope>IDENTIFICATION</scope>
</reference>
<dbReference type="Proteomes" id="UP000694406">
    <property type="component" value="Unplaced"/>
</dbReference>
<gene>
    <name evidence="8" type="primary">TM4SF19</name>
</gene>
<feature type="chain" id="PRO_5033990652" evidence="7">
    <location>
        <begin position="18"/>
        <end position="188"/>
    </location>
</feature>
<evidence type="ECO:0000313" key="8">
    <source>
        <dbReference type="Ensembl" id="ENSLLTP00000015155.1"/>
    </source>
</evidence>
<dbReference type="InterPro" id="IPR008661">
    <property type="entry name" value="L6_membrane"/>
</dbReference>
<organism evidence="8 9">
    <name type="scientific">Laticauda laticaudata</name>
    <name type="common">Blue-ringed sea krait</name>
    <name type="synonym">Blue-lipped sea krait</name>
    <dbReference type="NCBI Taxonomy" id="8630"/>
    <lineage>
        <taxon>Eukaryota</taxon>
        <taxon>Metazoa</taxon>
        <taxon>Chordata</taxon>
        <taxon>Craniata</taxon>
        <taxon>Vertebrata</taxon>
        <taxon>Euteleostomi</taxon>
        <taxon>Lepidosauria</taxon>
        <taxon>Squamata</taxon>
        <taxon>Bifurcata</taxon>
        <taxon>Unidentata</taxon>
        <taxon>Episquamata</taxon>
        <taxon>Toxicofera</taxon>
        <taxon>Serpentes</taxon>
        <taxon>Colubroidea</taxon>
        <taxon>Elapidae</taxon>
        <taxon>Laticaudinae</taxon>
        <taxon>Laticauda</taxon>
    </lineage>
</organism>
<dbReference type="GO" id="GO:0045672">
    <property type="term" value="P:positive regulation of osteoclast differentiation"/>
    <property type="evidence" value="ECO:0007669"/>
    <property type="project" value="Ensembl"/>
</dbReference>
<dbReference type="PANTHER" id="PTHR14198:SF22">
    <property type="entry name" value="TRANSMEMBRANE 4 L6 FAMILY MEMBER 19"/>
    <property type="match status" value="1"/>
</dbReference>